<sequence>MVYRPGTSLLPVGAWTTVVPFLDARPFLATTGAAARCQPPQALGFGSAATTAPPLSCVLSDARRQPFGVQALPFLGCGNKSRTATVSLKPRDSGSPFPVRPEGVRRVALDTGQERLPVPRGG</sequence>
<dbReference type="EMBL" id="JAUEPP010000010">
    <property type="protein sequence ID" value="KAK3334605.1"/>
    <property type="molecule type" value="Genomic_DNA"/>
</dbReference>
<dbReference type="Proteomes" id="UP001278500">
    <property type="component" value="Unassembled WGS sequence"/>
</dbReference>
<proteinExistence type="predicted"/>
<evidence type="ECO:0000313" key="1">
    <source>
        <dbReference type="EMBL" id="KAK3334605.1"/>
    </source>
</evidence>
<dbReference type="AlphaFoldDB" id="A0AAE0J0V1"/>
<accession>A0AAE0J0V1</accession>
<keyword evidence="2" id="KW-1185">Reference proteome</keyword>
<dbReference type="GeneID" id="87862979"/>
<organism evidence="1 2">
    <name type="scientific">Neurospora tetraspora</name>
    <dbReference type="NCBI Taxonomy" id="94610"/>
    <lineage>
        <taxon>Eukaryota</taxon>
        <taxon>Fungi</taxon>
        <taxon>Dikarya</taxon>
        <taxon>Ascomycota</taxon>
        <taxon>Pezizomycotina</taxon>
        <taxon>Sordariomycetes</taxon>
        <taxon>Sordariomycetidae</taxon>
        <taxon>Sordariales</taxon>
        <taxon>Sordariaceae</taxon>
        <taxon>Neurospora</taxon>
    </lineage>
</organism>
<reference evidence="1" key="1">
    <citation type="journal article" date="2023" name="Mol. Phylogenet. Evol.">
        <title>Genome-scale phylogeny and comparative genomics of the fungal order Sordariales.</title>
        <authorList>
            <person name="Hensen N."/>
            <person name="Bonometti L."/>
            <person name="Westerberg I."/>
            <person name="Brannstrom I.O."/>
            <person name="Guillou S."/>
            <person name="Cros-Aarteil S."/>
            <person name="Calhoun S."/>
            <person name="Haridas S."/>
            <person name="Kuo A."/>
            <person name="Mondo S."/>
            <person name="Pangilinan J."/>
            <person name="Riley R."/>
            <person name="LaButti K."/>
            <person name="Andreopoulos B."/>
            <person name="Lipzen A."/>
            <person name="Chen C."/>
            <person name="Yan M."/>
            <person name="Daum C."/>
            <person name="Ng V."/>
            <person name="Clum A."/>
            <person name="Steindorff A."/>
            <person name="Ohm R.A."/>
            <person name="Martin F."/>
            <person name="Silar P."/>
            <person name="Natvig D.O."/>
            <person name="Lalanne C."/>
            <person name="Gautier V."/>
            <person name="Ament-Velasquez S.L."/>
            <person name="Kruys A."/>
            <person name="Hutchinson M.I."/>
            <person name="Powell A.J."/>
            <person name="Barry K."/>
            <person name="Miller A.N."/>
            <person name="Grigoriev I.V."/>
            <person name="Debuchy R."/>
            <person name="Gladieux P."/>
            <person name="Hiltunen Thoren M."/>
            <person name="Johannesson H."/>
        </authorList>
    </citation>
    <scope>NUCLEOTIDE SEQUENCE</scope>
    <source>
        <strain evidence="1">CBS 560.94</strain>
    </source>
</reference>
<protein>
    <submittedName>
        <fullName evidence="1">Uncharacterized protein</fullName>
    </submittedName>
</protein>
<gene>
    <name evidence="1" type="ORF">B0H65DRAFT_446880</name>
</gene>
<evidence type="ECO:0000313" key="2">
    <source>
        <dbReference type="Proteomes" id="UP001278500"/>
    </source>
</evidence>
<comment type="caution">
    <text evidence="1">The sequence shown here is derived from an EMBL/GenBank/DDBJ whole genome shotgun (WGS) entry which is preliminary data.</text>
</comment>
<name>A0AAE0J0V1_9PEZI</name>
<reference evidence="1" key="2">
    <citation type="submission" date="2023-06" db="EMBL/GenBank/DDBJ databases">
        <authorList>
            <consortium name="Lawrence Berkeley National Laboratory"/>
            <person name="Haridas S."/>
            <person name="Hensen N."/>
            <person name="Bonometti L."/>
            <person name="Westerberg I."/>
            <person name="Brannstrom I.O."/>
            <person name="Guillou S."/>
            <person name="Cros-Aarteil S."/>
            <person name="Calhoun S."/>
            <person name="Kuo A."/>
            <person name="Mondo S."/>
            <person name="Pangilinan J."/>
            <person name="Riley R."/>
            <person name="Labutti K."/>
            <person name="Andreopoulos B."/>
            <person name="Lipzen A."/>
            <person name="Chen C."/>
            <person name="Yanf M."/>
            <person name="Daum C."/>
            <person name="Ng V."/>
            <person name="Clum A."/>
            <person name="Steindorff A."/>
            <person name="Ohm R."/>
            <person name="Martin F."/>
            <person name="Silar P."/>
            <person name="Natvig D."/>
            <person name="Lalanne C."/>
            <person name="Gautier V."/>
            <person name="Ament-Velasquez S.L."/>
            <person name="Kruys A."/>
            <person name="Hutchinson M.I."/>
            <person name="Powell A.J."/>
            <person name="Barry K."/>
            <person name="Miller A.N."/>
            <person name="Grigoriev I.V."/>
            <person name="Debuchy R."/>
            <person name="Gladieux P."/>
            <person name="Thoren M.H."/>
            <person name="Johannesson H."/>
        </authorList>
    </citation>
    <scope>NUCLEOTIDE SEQUENCE</scope>
    <source>
        <strain evidence="1">CBS 560.94</strain>
    </source>
</reference>
<dbReference type="RefSeq" id="XP_062676771.1">
    <property type="nucleotide sequence ID" value="XM_062825825.1"/>
</dbReference>